<evidence type="ECO:0000313" key="2">
    <source>
        <dbReference type="EMBL" id="GKT28340.1"/>
    </source>
</evidence>
<protein>
    <submittedName>
        <fullName evidence="2">Uncharacterized protein</fullName>
    </submittedName>
</protein>
<feature type="compositionally biased region" description="Basic and acidic residues" evidence="1">
    <location>
        <begin position="18"/>
        <end position="33"/>
    </location>
</feature>
<feature type="compositionally biased region" description="Basic residues" evidence="1">
    <location>
        <begin position="94"/>
        <end position="106"/>
    </location>
</feature>
<evidence type="ECO:0000256" key="1">
    <source>
        <dbReference type="SAM" id="MobiDB-lite"/>
    </source>
</evidence>
<name>A0ABQ5KAX3_9EUKA</name>
<accession>A0ABQ5KAX3</accession>
<feature type="compositionally biased region" description="Polar residues" evidence="1">
    <location>
        <begin position="61"/>
        <end position="75"/>
    </location>
</feature>
<organism evidence="2 3">
    <name type="scientific">Aduncisulcus paluster</name>
    <dbReference type="NCBI Taxonomy" id="2918883"/>
    <lineage>
        <taxon>Eukaryota</taxon>
        <taxon>Metamonada</taxon>
        <taxon>Carpediemonas-like organisms</taxon>
        <taxon>Aduncisulcus</taxon>
    </lineage>
</organism>
<comment type="caution">
    <text evidence="2">The sequence shown here is derived from an EMBL/GenBank/DDBJ whole genome shotgun (WGS) entry which is preliminary data.</text>
</comment>
<dbReference type="EMBL" id="BQXS01000248">
    <property type="protein sequence ID" value="GKT28340.1"/>
    <property type="molecule type" value="Genomic_DNA"/>
</dbReference>
<dbReference type="Proteomes" id="UP001057375">
    <property type="component" value="Unassembled WGS sequence"/>
</dbReference>
<gene>
    <name evidence="2" type="ORF">ADUPG1_000592</name>
</gene>
<sequence length="143" mass="15743">MKLVVQKSPDLTASSSEPRFRLVREKKKPEKGMGSRKPPSSSKYHDSPKSSIKKVVKISSTQVIGSSTARRTTPSVIGDKKPFMGRSSYSPKNTPKKFDKKGKQHPPKTVTKVISTTLKKDNKSQSRPRPKPGKGVVVVSQSK</sequence>
<reference evidence="2" key="1">
    <citation type="submission" date="2022-03" db="EMBL/GenBank/DDBJ databases">
        <title>Draft genome sequence of Aduncisulcus paluster, a free-living microaerophilic Fornicata.</title>
        <authorList>
            <person name="Yuyama I."/>
            <person name="Kume K."/>
            <person name="Tamura T."/>
            <person name="Inagaki Y."/>
            <person name="Hashimoto T."/>
        </authorList>
    </citation>
    <scope>NUCLEOTIDE SEQUENCE</scope>
    <source>
        <strain evidence="2">NY0171</strain>
    </source>
</reference>
<feature type="region of interest" description="Disordered" evidence="1">
    <location>
        <begin position="1"/>
        <end position="143"/>
    </location>
</feature>
<feature type="compositionally biased region" description="Low complexity" evidence="1">
    <location>
        <begin position="133"/>
        <end position="143"/>
    </location>
</feature>
<evidence type="ECO:0000313" key="3">
    <source>
        <dbReference type="Proteomes" id="UP001057375"/>
    </source>
</evidence>
<proteinExistence type="predicted"/>
<keyword evidence="3" id="KW-1185">Reference proteome</keyword>